<protein>
    <recommendedName>
        <fullName evidence="1">Hedgehog/Intein (Hint) domain-containing protein</fullName>
    </recommendedName>
</protein>
<dbReference type="STRING" id="282199.GCA_001049735_00188"/>
<evidence type="ECO:0000259" key="1">
    <source>
        <dbReference type="Pfam" id="PF13403"/>
    </source>
</evidence>
<reference evidence="2 3" key="1">
    <citation type="submission" date="2015-04" db="EMBL/GenBank/DDBJ databases">
        <authorList>
            <person name="Syromyatnikov M.Y."/>
            <person name="Popov V.N."/>
        </authorList>
    </citation>
    <scope>NUCLEOTIDE SEQUENCE [LARGE SCALE GENOMIC DNA]</scope>
    <source>
        <strain evidence="2 3">CECT 5292</strain>
    </source>
</reference>
<proteinExistence type="predicted"/>
<evidence type="ECO:0000313" key="2">
    <source>
        <dbReference type="EMBL" id="CRK74163.1"/>
    </source>
</evidence>
<dbReference type="InterPro" id="IPR036844">
    <property type="entry name" value="Hint_dom_sf"/>
</dbReference>
<feature type="domain" description="Hedgehog/Intein (Hint)" evidence="1">
    <location>
        <begin position="32"/>
        <end position="160"/>
    </location>
</feature>
<name>A0A0U1NI76_9RHOB</name>
<dbReference type="EMBL" id="CVQV01000002">
    <property type="protein sequence ID" value="CRK74163.1"/>
    <property type="molecule type" value="Genomic_DNA"/>
</dbReference>
<sequence length="173" mass="19166">MEPKMAGRTAEQVNTYARTDHSNGVHELHTSGFVPGTLIMTAEGELPVEYLNAGDRIVSRNRGLVRLHGVHQSSDILDPIHMSAHALGPDVPRGHLSLRTDQPVLLRNWLAKALRGTPQAIIYAEKLVNGETIVRGTKRRTTLLHLQFDAPQIIYVNGLEMIVERARIASLTE</sequence>
<dbReference type="AlphaFoldDB" id="A0A0U1NI76"/>
<dbReference type="SUPFAM" id="SSF51294">
    <property type="entry name" value="Hedgehog/intein (Hint) domain"/>
    <property type="match status" value="1"/>
</dbReference>
<gene>
    <name evidence="2" type="ORF">NIG5292_00188</name>
</gene>
<organism evidence="2 3">
    <name type="scientific">Nereida ignava</name>
    <dbReference type="NCBI Taxonomy" id="282199"/>
    <lineage>
        <taxon>Bacteria</taxon>
        <taxon>Pseudomonadati</taxon>
        <taxon>Pseudomonadota</taxon>
        <taxon>Alphaproteobacteria</taxon>
        <taxon>Rhodobacterales</taxon>
        <taxon>Roseobacteraceae</taxon>
        <taxon>Nereida</taxon>
    </lineage>
</organism>
<dbReference type="Proteomes" id="UP000048949">
    <property type="component" value="Unassembled WGS sequence"/>
</dbReference>
<accession>A0A0U1NI76</accession>
<keyword evidence="3" id="KW-1185">Reference proteome</keyword>
<evidence type="ECO:0000313" key="3">
    <source>
        <dbReference type="Proteomes" id="UP000048949"/>
    </source>
</evidence>
<dbReference type="Pfam" id="PF13403">
    <property type="entry name" value="Hint_2"/>
    <property type="match status" value="1"/>
</dbReference>
<dbReference type="InterPro" id="IPR028992">
    <property type="entry name" value="Hedgehog/Intein_dom"/>
</dbReference>